<dbReference type="Proteomes" id="UP000324897">
    <property type="component" value="Unassembled WGS sequence"/>
</dbReference>
<keyword evidence="2" id="KW-1185">Reference proteome</keyword>
<reference evidence="1 2" key="1">
    <citation type="journal article" date="2019" name="Sci. Rep.">
        <title>A high-quality genome of Eragrostis curvula grass provides insights into Poaceae evolution and supports new strategies to enhance forage quality.</title>
        <authorList>
            <person name="Carballo J."/>
            <person name="Santos B.A.C.M."/>
            <person name="Zappacosta D."/>
            <person name="Garbus I."/>
            <person name="Selva J.P."/>
            <person name="Gallo C.A."/>
            <person name="Diaz A."/>
            <person name="Albertini E."/>
            <person name="Caccamo M."/>
            <person name="Echenique V."/>
        </authorList>
    </citation>
    <scope>NUCLEOTIDE SEQUENCE [LARGE SCALE GENOMIC DNA]</scope>
    <source>
        <strain evidence="2">cv. Victoria</strain>
        <tissue evidence="1">Leaf</tissue>
    </source>
</reference>
<dbReference type="OrthoDB" id="1676166at2759"/>
<protein>
    <submittedName>
        <fullName evidence="1">Uncharacterized protein</fullName>
    </submittedName>
</protein>
<accession>A0A5J9T0C8</accession>
<name>A0A5J9T0C8_9POAL</name>
<organism evidence="1 2">
    <name type="scientific">Eragrostis curvula</name>
    <name type="common">weeping love grass</name>
    <dbReference type="NCBI Taxonomy" id="38414"/>
    <lineage>
        <taxon>Eukaryota</taxon>
        <taxon>Viridiplantae</taxon>
        <taxon>Streptophyta</taxon>
        <taxon>Embryophyta</taxon>
        <taxon>Tracheophyta</taxon>
        <taxon>Spermatophyta</taxon>
        <taxon>Magnoliopsida</taxon>
        <taxon>Liliopsida</taxon>
        <taxon>Poales</taxon>
        <taxon>Poaceae</taxon>
        <taxon>PACMAD clade</taxon>
        <taxon>Chloridoideae</taxon>
        <taxon>Eragrostideae</taxon>
        <taxon>Eragrostidinae</taxon>
        <taxon>Eragrostis</taxon>
    </lineage>
</organism>
<feature type="non-terminal residue" evidence="1">
    <location>
        <position position="1"/>
    </location>
</feature>
<dbReference type="Gramene" id="TVU04251">
    <property type="protein sequence ID" value="TVU04251"/>
    <property type="gene ID" value="EJB05_50198"/>
</dbReference>
<sequence>MERRLTSDKLDVFCNEYRLPCKLLLCLVKTMAYSTSSTRGQEALHFSRPMATKRPIETYWARLWRMHKAAGPGIHSAQREASPSATWCGSGVLKLQRKLVPVKAP</sequence>
<comment type="caution">
    <text evidence="1">The sequence shown here is derived from an EMBL/GenBank/DDBJ whole genome shotgun (WGS) entry which is preliminary data.</text>
</comment>
<evidence type="ECO:0000313" key="2">
    <source>
        <dbReference type="Proteomes" id="UP000324897"/>
    </source>
</evidence>
<evidence type="ECO:0000313" key="1">
    <source>
        <dbReference type="EMBL" id="TVU04251.1"/>
    </source>
</evidence>
<gene>
    <name evidence="1" type="ORF">EJB05_50198</name>
</gene>
<dbReference type="EMBL" id="RWGY01000085">
    <property type="protein sequence ID" value="TVU04251.1"/>
    <property type="molecule type" value="Genomic_DNA"/>
</dbReference>
<proteinExistence type="predicted"/>
<dbReference type="AlphaFoldDB" id="A0A5J9T0C8"/>